<comment type="caution">
    <text evidence="9">The sequence shown here is derived from an EMBL/GenBank/DDBJ whole genome shotgun (WGS) entry which is preliminary data.</text>
</comment>
<evidence type="ECO:0000256" key="1">
    <source>
        <dbReference type="ARBA" id="ARBA00004141"/>
    </source>
</evidence>
<reference evidence="10" key="1">
    <citation type="journal article" date="2019" name="Int. J. Syst. Evol. Microbiol.">
        <title>The Global Catalogue of Microorganisms (GCM) 10K type strain sequencing project: providing services to taxonomists for standard genome sequencing and annotation.</title>
        <authorList>
            <consortium name="The Broad Institute Genomics Platform"/>
            <consortium name="The Broad Institute Genome Sequencing Center for Infectious Disease"/>
            <person name="Wu L."/>
            <person name="Ma J."/>
        </authorList>
    </citation>
    <scope>NUCLEOTIDE SEQUENCE [LARGE SCALE GENOMIC DNA]</scope>
    <source>
        <strain evidence="10">DT28</strain>
    </source>
</reference>
<comment type="similarity">
    <text evidence="2 7">Belongs to the major facilitator superfamily. Proton-dependent oligopeptide transporter (POT/PTR) (TC 2.A.17) family.</text>
</comment>
<evidence type="ECO:0000256" key="5">
    <source>
        <dbReference type="ARBA" id="ARBA00022989"/>
    </source>
</evidence>
<dbReference type="InterPro" id="IPR000109">
    <property type="entry name" value="POT_fam"/>
</dbReference>
<feature type="transmembrane region" description="Helical" evidence="8">
    <location>
        <begin position="388"/>
        <end position="409"/>
    </location>
</feature>
<gene>
    <name evidence="9" type="ORF">ACFO3I_08155</name>
</gene>
<evidence type="ECO:0000256" key="2">
    <source>
        <dbReference type="ARBA" id="ARBA00005982"/>
    </source>
</evidence>
<evidence type="ECO:0000256" key="3">
    <source>
        <dbReference type="ARBA" id="ARBA00022692"/>
    </source>
</evidence>
<feature type="transmembrane region" description="Helical" evidence="8">
    <location>
        <begin position="303"/>
        <end position="323"/>
    </location>
</feature>
<feature type="transmembrane region" description="Helical" evidence="8">
    <location>
        <begin position="357"/>
        <end position="376"/>
    </location>
</feature>
<keyword evidence="6 8" id="KW-0472">Membrane</keyword>
<dbReference type="CDD" id="cd17346">
    <property type="entry name" value="MFS_DtpA_like"/>
    <property type="match status" value="1"/>
</dbReference>
<organism evidence="9 10">
    <name type="scientific">Rheinheimera marina</name>
    <dbReference type="NCBI Taxonomy" id="1774958"/>
    <lineage>
        <taxon>Bacteria</taxon>
        <taxon>Pseudomonadati</taxon>
        <taxon>Pseudomonadota</taxon>
        <taxon>Gammaproteobacteria</taxon>
        <taxon>Chromatiales</taxon>
        <taxon>Chromatiaceae</taxon>
        <taxon>Rheinheimera</taxon>
    </lineage>
</organism>
<feature type="transmembrane region" description="Helical" evidence="8">
    <location>
        <begin position="455"/>
        <end position="474"/>
    </location>
</feature>
<name>A0ABV9JL36_9GAMM</name>
<dbReference type="Gene3D" id="1.20.1250.20">
    <property type="entry name" value="MFS general substrate transporter like domains"/>
    <property type="match status" value="1"/>
</dbReference>
<dbReference type="RefSeq" id="WP_377333203.1">
    <property type="nucleotide sequence ID" value="NZ_JBHSGB010000006.1"/>
</dbReference>
<dbReference type="Pfam" id="PF00854">
    <property type="entry name" value="PTR2"/>
    <property type="match status" value="1"/>
</dbReference>
<evidence type="ECO:0000313" key="9">
    <source>
        <dbReference type="EMBL" id="MFC4654983.1"/>
    </source>
</evidence>
<evidence type="ECO:0000256" key="4">
    <source>
        <dbReference type="ARBA" id="ARBA00022856"/>
    </source>
</evidence>
<accession>A0ABV9JL36</accession>
<keyword evidence="4" id="KW-0571">Peptide transport</keyword>
<dbReference type="PROSITE" id="PS01022">
    <property type="entry name" value="PTR2_1"/>
    <property type="match status" value="1"/>
</dbReference>
<evidence type="ECO:0000256" key="7">
    <source>
        <dbReference type="RuleBase" id="RU003755"/>
    </source>
</evidence>
<feature type="transmembrane region" description="Helical" evidence="8">
    <location>
        <begin position="234"/>
        <end position="252"/>
    </location>
</feature>
<dbReference type="NCBIfam" id="TIGR00924">
    <property type="entry name" value="yjdL_sub1_fam"/>
    <property type="match status" value="1"/>
</dbReference>
<dbReference type="InterPro" id="IPR018456">
    <property type="entry name" value="PTR2_symporter_CS"/>
</dbReference>
<feature type="transmembrane region" description="Helical" evidence="8">
    <location>
        <begin position="56"/>
        <end position="77"/>
    </location>
</feature>
<keyword evidence="7" id="KW-0813">Transport</keyword>
<dbReference type="InterPro" id="IPR005279">
    <property type="entry name" value="Dipep/tripep_permease"/>
</dbReference>
<dbReference type="InterPro" id="IPR036259">
    <property type="entry name" value="MFS_trans_sf"/>
</dbReference>
<dbReference type="SUPFAM" id="SSF103473">
    <property type="entry name" value="MFS general substrate transporter"/>
    <property type="match status" value="2"/>
</dbReference>
<dbReference type="Proteomes" id="UP001595962">
    <property type="component" value="Unassembled WGS sequence"/>
</dbReference>
<feature type="transmembrane region" description="Helical" evidence="8">
    <location>
        <begin position="272"/>
        <end position="291"/>
    </location>
</feature>
<comment type="subcellular location">
    <subcellularLocation>
        <location evidence="1 7">Membrane</location>
        <topology evidence="1 7">Multi-pass membrane protein</topology>
    </subcellularLocation>
</comment>
<feature type="transmembrane region" description="Helical" evidence="8">
    <location>
        <begin position="421"/>
        <end position="443"/>
    </location>
</feature>
<dbReference type="PANTHER" id="PTHR11654">
    <property type="entry name" value="OLIGOPEPTIDE TRANSPORTER-RELATED"/>
    <property type="match status" value="1"/>
</dbReference>
<keyword evidence="3 7" id="KW-0812">Transmembrane</keyword>
<feature type="transmembrane region" description="Helical" evidence="8">
    <location>
        <begin position="188"/>
        <end position="205"/>
    </location>
</feature>
<protein>
    <submittedName>
        <fullName evidence="9">Peptide MFS transporter</fullName>
    </submittedName>
</protein>
<sequence>MTTNHLAGQRELLGHPLGLYICFFTEMWERFAFYGLKALLFLYLTKHHLFSDNDGYILLGTYAGLAYALPVVGGLLADKYLGMRKAVTFGGAMMAVGMLGMAYKGHAATVDAGVDALAVQVMYLSLALVAVGVGFLKPNISTIVGRLYADDDPRRDSAFTIFYMGINLGAFISSLFVGWVGIEYGWEYGFGSAGIGLLLGLAVFVSNSKHLHGQAEPGQPELLQQKRFGIKREWLIYLSAVAGVALVQQILQTRFDFGALAALLGLAEGTEITATEVVAIAMSIGLLIWWFKFIFVECSKAERANMIVLMVLIAISAVFWGLYEQTYGTWLAFSDRVMNSYTFNLGLTDFTPNASQLTAVGALFIFALAIPFAWLWPVLDRNGWNPSASAKFGFGLLFAGLAHFVLQYAALNPEANGLAGFWWFILAYLVLEIGEMALSPIGLSAVTTLSVPRVVSLMMGVWFLASAFGEMLAGRFGTLASMPAGTSTETALGIYADVFATLGWIGVACGVLMFVLTPVLNRQIKLAQGH</sequence>
<feature type="transmembrane region" description="Helical" evidence="8">
    <location>
        <begin position="117"/>
        <end position="136"/>
    </location>
</feature>
<evidence type="ECO:0000313" key="10">
    <source>
        <dbReference type="Proteomes" id="UP001595962"/>
    </source>
</evidence>
<keyword evidence="5 8" id="KW-1133">Transmembrane helix</keyword>
<feature type="transmembrane region" description="Helical" evidence="8">
    <location>
        <begin position="494"/>
        <end position="516"/>
    </location>
</feature>
<proteinExistence type="inferred from homology"/>
<feature type="transmembrane region" description="Helical" evidence="8">
    <location>
        <begin position="157"/>
        <end position="182"/>
    </location>
</feature>
<evidence type="ECO:0000256" key="6">
    <source>
        <dbReference type="ARBA" id="ARBA00023136"/>
    </source>
</evidence>
<dbReference type="EMBL" id="JBHSGB010000006">
    <property type="protein sequence ID" value="MFC4654983.1"/>
    <property type="molecule type" value="Genomic_DNA"/>
</dbReference>
<feature type="transmembrane region" description="Helical" evidence="8">
    <location>
        <begin position="86"/>
        <end position="105"/>
    </location>
</feature>
<evidence type="ECO:0000256" key="8">
    <source>
        <dbReference type="SAM" id="Phobius"/>
    </source>
</evidence>
<keyword evidence="10" id="KW-1185">Reference proteome</keyword>
<keyword evidence="4" id="KW-0653">Protein transport</keyword>
<dbReference type="PROSITE" id="PS01023">
    <property type="entry name" value="PTR2_2"/>
    <property type="match status" value="1"/>
</dbReference>